<proteinExistence type="predicted"/>
<gene>
    <name evidence="1" type="ORF">Ami103574_02485</name>
</gene>
<evidence type="ECO:0000313" key="2">
    <source>
        <dbReference type="Proteomes" id="UP000466848"/>
    </source>
</evidence>
<protein>
    <submittedName>
        <fullName evidence="1">Uncharacterized protein</fullName>
    </submittedName>
</protein>
<dbReference type="EMBL" id="CP048649">
    <property type="protein sequence ID" value="QIB68247.1"/>
    <property type="molecule type" value="Genomic_DNA"/>
</dbReference>
<name>A0A858BRR5_9FIRM</name>
<dbReference type="RefSeq" id="WP_163065167.1">
    <property type="nucleotide sequence ID" value="NZ_CP048649.1"/>
</dbReference>
<reference evidence="1 2" key="1">
    <citation type="submission" date="2020-02" db="EMBL/GenBank/DDBJ databases">
        <authorList>
            <person name="Kim Y.B."/>
            <person name="Roh S.W."/>
        </authorList>
    </citation>
    <scope>NUCLEOTIDE SEQUENCE [LARGE SCALE GENOMIC DNA]</scope>
    <source>
        <strain evidence="1 2">DSM 103574</strain>
    </source>
</reference>
<keyword evidence="2" id="KW-1185">Reference proteome</keyword>
<accession>A0A858BRR5</accession>
<dbReference type="Proteomes" id="UP000466848">
    <property type="component" value="Chromosome"/>
</dbReference>
<evidence type="ECO:0000313" key="1">
    <source>
        <dbReference type="EMBL" id="QIB68247.1"/>
    </source>
</evidence>
<dbReference type="KEGG" id="abut:Ami103574_02485"/>
<sequence length="54" mass="6309">MKIECCECKYGRPKPNMKFRCIVDGWEHQREVSATDTCERSEDNEILQGLQTSD</sequence>
<dbReference type="AlphaFoldDB" id="A0A858BRR5"/>
<organism evidence="1 2">
    <name type="scientific">Aminipila butyrica</name>
    <dbReference type="NCBI Taxonomy" id="433296"/>
    <lineage>
        <taxon>Bacteria</taxon>
        <taxon>Bacillati</taxon>
        <taxon>Bacillota</taxon>
        <taxon>Clostridia</taxon>
        <taxon>Peptostreptococcales</taxon>
        <taxon>Anaerovoracaceae</taxon>
        <taxon>Aminipila</taxon>
    </lineage>
</organism>